<dbReference type="InterPro" id="IPR000014">
    <property type="entry name" value="PAS"/>
</dbReference>
<name>A0ABS0L616_9BACT</name>
<organism evidence="10 11">
    <name type="scientific">Hymenobacter guriensis</name>
    <dbReference type="NCBI Taxonomy" id="2793065"/>
    <lineage>
        <taxon>Bacteria</taxon>
        <taxon>Pseudomonadati</taxon>
        <taxon>Bacteroidota</taxon>
        <taxon>Cytophagia</taxon>
        <taxon>Cytophagales</taxon>
        <taxon>Hymenobacteraceae</taxon>
        <taxon>Hymenobacter</taxon>
    </lineage>
</organism>
<gene>
    <name evidence="10" type="ORF">I5L79_18770</name>
</gene>
<feature type="coiled-coil region" evidence="6">
    <location>
        <begin position="151"/>
        <end position="185"/>
    </location>
</feature>
<evidence type="ECO:0000259" key="7">
    <source>
        <dbReference type="PROSITE" id="PS50109"/>
    </source>
</evidence>
<feature type="domain" description="PAC" evidence="9">
    <location>
        <begin position="522"/>
        <end position="574"/>
    </location>
</feature>
<dbReference type="SMART" id="SM00388">
    <property type="entry name" value="HisKA"/>
    <property type="match status" value="1"/>
</dbReference>
<feature type="domain" description="PAS" evidence="8">
    <location>
        <begin position="449"/>
        <end position="519"/>
    </location>
</feature>
<accession>A0ABS0L616</accession>
<dbReference type="SUPFAM" id="SSF55874">
    <property type="entry name" value="ATPase domain of HSP90 chaperone/DNA topoisomerase II/histidine kinase"/>
    <property type="match status" value="1"/>
</dbReference>
<dbReference type="InterPro" id="IPR001610">
    <property type="entry name" value="PAC"/>
</dbReference>
<comment type="caution">
    <text evidence="10">The sequence shown here is derived from an EMBL/GenBank/DDBJ whole genome shotgun (WGS) entry which is preliminary data.</text>
</comment>
<evidence type="ECO:0000256" key="5">
    <source>
        <dbReference type="ARBA" id="ARBA00022777"/>
    </source>
</evidence>
<dbReference type="Gene3D" id="3.30.450.20">
    <property type="entry name" value="PAS domain"/>
    <property type="match status" value="4"/>
</dbReference>
<dbReference type="RefSeq" id="WP_196956614.1">
    <property type="nucleotide sequence ID" value="NZ_JADWYK010000014.1"/>
</dbReference>
<evidence type="ECO:0000313" key="11">
    <source>
        <dbReference type="Proteomes" id="UP000601099"/>
    </source>
</evidence>
<evidence type="ECO:0000256" key="6">
    <source>
        <dbReference type="SAM" id="Coils"/>
    </source>
</evidence>
<dbReference type="PROSITE" id="PS50113">
    <property type="entry name" value="PAC"/>
    <property type="match status" value="1"/>
</dbReference>
<dbReference type="SMART" id="SM00091">
    <property type="entry name" value="PAS"/>
    <property type="match status" value="4"/>
</dbReference>
<dbReference type="Pfam" id="PF08448">
    <property type="entry name" value="PAS_4"/>
    <property type="match status" value="3"/>
</dbReference>
<dbReference type="InterPro" id="IPR035965">
    <property type="entry name" value="PAS-like_dom_sf"/>
</dbReference>
<evidence type="ECO:0000256" key="4">
    <source>
        <dbReference type="ARBA" id="ARBA00022679"/>
    </source>
</evidence>
<proteinExistence type="predicted"/>
<dbReference type="NCBIfam" id="TIGR00229">
    <property type="entry name" value="sensory_box"/>
    <property type="match status" value="1"/>
</dbReference>
<dbReference type="PANTHER" id="PTHR43304:SF1">
    <property type="entry name" value="PAC DOMAIN-CONTAINING PROTEIN"/>
    <property type="match status" value="1"/>
</dbReference>
<dbReference type="PROSITE" id="PS50112">
    <property type="entry name" value="PAS"/>
    <property type="match status" value="1"/>
</dbReference>
<dbReference type="InterPro" id="IPR036097">
    <property type="entry name" value="HisK_dim/P_sf"/>
</dbReference>
<dbReference type="InterPro" id="IPR005467">
    <property type="entry name" value="His_kinase_dom"/>
</dbReference>
<evidence type="ECO:0000256" key="3">
    <source>
        <dbReference type="ARBA" id="ARBA00022553"/>
    </source>
</evidence>
<dbReference type="SMART" id="SM00387">
    <property type="entry name" value="HATPase_c"/>
    <property type="match status" value="1"/>
</dbReference>
<dbReference type="InterPro" id="IPR003661">
    <property type="entry name" value="HisK_dim/P_dom"/>
</dbReference>
<comment type="catalytic activity">
    <reaction evidence="1">
        <text>ATP + protein L-histidine = ADP + protein N-phospho-L-histidine.</text>
        <dbReference type="EC" id="2.7.13.3"/>
    </reaction>
</comment>
<keyword evidence="5" id="KW-0418">Kinase</keyword>
<reference evidence="10 11" key="1">
    <citation type="submission" date="2020-11" db="EMBL/GenBank/DDBJ databases">
        <title>Hymenobacter sp.</title>
        <authorList>
            <person name="Kim M.K."/>
        </authorList>
    </citation>
    <scope>NUCLEOTIDE SEQUENCE [LARGE SCALE GENOMIC DNA]</scope>
    <source>
        <strain evidence="10 11">BT594</strain>
    </source>
</reference>
<dbReference type="CDD" id="cd00130">
    <property type="entry name" value="PAS"/>
    <property type="match status" value="2"/>
</dbReference>
<sequence>MPIFRVPPPASLLSVIQALPDATLLLSAELRIVAVSDAYLAATLTRREDLLGQPVFEAFPAHPTHPEANAGLNLQASLRQVLETRQPHQMDRQRYDVPDPDHPGRFLERYWQTRNAPVFDEQGRISHLLHVVNDVTQNVLNDRLLQARKHEQVLTQELTDINEELEASNKKLRTQQALVEAAQGQVEERETFYQVFEQTPALIALLSGSEHRYEYVNQAYQSLFPGRQLVGLPMAEALPETVEQGFIGLMDNVYQTGETFYGNELLFTVAQPDGRPHQDMYFTFTYQTYREKGAVAGISIFAFEVTEQVLARQQREQERQRLLGLFMQAPAGICILAGPELVFEFVNPGYQLLLPGRKLLGQSVFEALPEIEGTRVASFLRGVYNTGLTHEEEALLVPIARPADGVVENRYFSFVYQARRDEQGQVNGILAFVFEVTAQQQAIAALRESEARFRIMADAAPNQVWAVNPDTTIRYANQAFLDFVGVSLEEYEVTGWAAYLPADELERAQRTLEQAISTRSLYRLEHRMRRHDGEYRWLLSQGAPSFYPSGELYGYVGSAIDITELKQANEQLMRTNRDLDNFVYAASHDLKQPVNNLAGLLEEVRRGSVFADPQEEQLLVPLVQEALQQLSITIDDLATLGQAQQLSQVPTELVSLHGLTEEVVNTLEPQVRAARARITTDFTAWPALSFARANLRTILLNLLSNSLKYADPDRPARIHVSMWDERGQPVLVVEDNGLGFDAQKHGAELFHLFRRLHTHTPGTGVGLYLVNRIVEARGGSIEVDSQPGQGATFRVRLGVG</sequence>
<dbReference type="EC" id="2.7.13.3" evidence="2"/>
<keyword evidence="11" id="KW-1185">Reference proteome</keyword>
<dbReference type="InterPro" id="IPR013655">
    <property type="entry name" value="PAS_fold_3"/>
</dbReference>
<evidence type="ECO:0000313" key="10">
    <source>
        <dbReference type="EMBL" id="MBG8555594.1"/>
    </source>
</evidence>
<evidence type="ECO:0000259" key="8">
    <source>
        <dbReference type="PROSITE" id="PS50112"/>
    </source>
</evidence>
<evidence type="ECO:0000256" key="1">
    <source>
        <dbReference type="ARBA" id="ARBA00000085"/>
    </source>
</evidence>
<keyword evidence="6" id="KW-0175">Coiled coil</keyword>
<dbReference type="SUPFAM" id="SSF47384">
    <property type="entry name" value="Homodimeric domain of signal transducing histidine kinase"/>
    <property type="match status" value="1"/>
</dbReference>
<dbReference type="EMBL" id="JADWYK010000014">
    <property type="protein sequence ID" value="MBG8555594.1"/>
    <property type="molecule type" value="Genomic_DNA"/>
</dbReference>
<dbReference type="CDD" id="cd00082">
    <property type="entry name" value="HisKA"/>
    <property type="match status" value="1"/>
</dbReference>
<protein>
    <recommendedName>
        <fullName evidence="2">histidine kinase</fullName>
        <ecNumber evidence="2">2.7.13.3</ecNumber>
    </recommendedName>
</protein>
<dbReference type="Gene3D" id="3.30.565.10">
    <property type="entry name" value="Histidine kinase-like ATPase, C-terminal domain"/>
    <property type="match status" value="1"/>
</dbReference>
<feature type="domain" description="Histidine kinase" evidence="7">
    <location>
        <begin position="585"/>
        <end position="800"/>
    </location>
</feature>
<dbReference type="Pfam" id="PF00512">
    <property type="entry name" value="HisKA"/>
    <property type="match status" value="1"/>
</dbReference>
<dbReference type="InterPro" id="IPR013656">
    <property type="entry name" value="PAS_4"/>
</dbReference>
<dbReference type="InterPro" id="IPR052162">
    <property type="entry name" value="Sensor_kinase/Photoreceptor"/>
</dbReference>
<evidence type="ECO:0000256" key="2">
    <source>
        <dbReference type="ARBA" id="ARBA00012438"/>
    </source>
</evidence>
<dbReference type="Proteomes" id="UP000601099">
    <property type="component" value="Unassembled WGS sequence"/>
</dbReference>
<dbReference type="InterPro" id="IPR004358">
    <property type="entry name" value="Sig_transdc_His_kin-like_C"/>
</dbReference>
<dbReference type="Pfam" id="PF08447">
    <property type="entry name" value="PAS_3"/>
    <property type="match status" value="1"/>
</dbReference>
<dbReference type="Pfam" id="PF02518">
    <property type="entry name" value="HATPase_c"/>
    <property type="match status" value="1"/>
</dbReference>
<dbReference type="PANTHER" id="PTHR43304">
    <property type="entry name" value="PHYTOCHROME-LIKE PROTEIN CPH1"/>
    <property type="match status" value="1"/>
</dbReference>
<dbReference type="SUPFAM" id="SSF55785">
    <property type="entry name" value="PYP-like sensor domain (PAS domain)"/>
    <property type="match status" value="4"/>
</dbReference>
<dbReference type="InterPro" id="IPR003594">
    <property type="entry name" value="HATPase_dom"/>
</dbReference>
<dbReference type="PROSITE" id="PS50109">
    <property type="entry name" value="HIS_KIN"/>
    <property type="match status" value="1"/>
</dbReference>
<evidence type="ECO:0000259" key="9">
    <source>
        <dbReference type="PROSITE" id="PS50113"/>
    </source>
</evidence>
<keyword evidence="3" id="KW-0597">Phosphoprotein</keyword>
<dbReference type="InterPro" id="IPR000700">
    <property type="entry name" value="PAS-assoc_C"/>
</dbReference>
<keyword evidence="4" id="KW-0808">Transferase</keyword>
<dbReference type="Gene3D" id="1.10.287.130">
    <property type="match status" value="1"/>
</dbReference>
<dbReference type="SMART" id="SM00086">
    <property type="entry name" value="PAC"/>
    <property type="match status" value="2"/>
</dbReference>
<dbReference type="PRINTS" id="PR00344">
    <property type="entry name" value="BCTRLSENSOR"/>
</dbReference>
<dbReference type="InterPro" id="IPR036890">
    <property type="entry name" value="HATPase_C_sf"/>
</dbReference>